<dbReference type="EMBL" id="CAJNOT010004419">
    <property type="protein sequence ID" value="CAF1431628.1"/>
    <property type="molecule type" value="Genomic_DNA"/>
</dbReference>
<dbReference type="Proteomes" id="UP000663864">
    <property type="component" value="Unassembled WGS sequence"/>
</dbReference>
<evidence type="ECO:0000313" key="2">
    <source>
        <dbReference type="Proteomes" id="UP000663864"/>
    </source>
</evidence>
<dbReference type="AlphaFoldDB" id="A0A815N2T2"/>
<organism evidence="1 2">
    <name type="scientific">Rotaria sordida</name>
    <dbReference type="NCBI Taxonomy" id="392033"/>
    <lineage>
        <taxon>Eukaryota</taxon>
        <taxon>Metazoa</taxon>
        <taxon>Spiralia</taxon>
        <taxon>Gnathifera</taxon>
        <taxon>Rotifera</taxon>
        <taxon>Eurotatoria</taxon>
        <taxon>Bdelloidea</taxon>
        <taxon>Philodinida</taxon>
        <taxon>Philodinidae</taxon>
        <taxon>Rotaria</taxon>
    </lineage>
</organism>
<accession>A0A815N2T2</accession>
<proteinExistence type="predicted"/>
<evidence type="ECO:0000313" key="1">
    <source>
        <dbReference type="EMBL" id="CAF1431628.1"/>
    </source>
</evidence>
<sequence length="87" mass="10327">MLTVDPVERANADYSIKHPWLRKHNGDGPQYSSLDFSNEVIIPITKQKSINEMRNLRFERRADRLRLRHDHAYHYQIITLLGILDMP</sequence>
<gene>
    <name evidence="1" type="ORF">ZHD862_LOCUS34405</name>
</gene>
<name>A0A815N2T2_9BILA</name>
<reference evidence="1" key="1">
    <citation type="submission" date="2021-02" db="EMBL/GenBank/DDBJ databases">
        <authorList>
            <person name="Nowell W R."/>
        </authorList>
    </citation>
    <scope>NUCLEOTIDE SEQUENCE</scope>
</reference>
<protein>
    <submittedName>
        <fullName evidence="1">Uncharacterized protein</fullName>
    </submittedName>
</protein>
<comment type="caution">
    <text evidence="1">The sequence shown here is derived from an EMBL/GenBank/DDBJ whole genome shotgun (WGS) entry which is preliminary data.</text>
</comment>